<dbReference type="InterPro" id="IPR003593">
    <property type="entry name" value="AAA+_ATPase"/>
</dbReference>
<comment type="function">
    <text evidence="6">Part of the ABC transporter FtsEX involved in cellular division. Has ATPase activity. Essential for cell division and viability.</text>
</comment>
<evidence type="ECO:0000256" key="4">
    <source>
        <dbReference type="ARBA" id="ARBA00022840"/>
    </source>
</evidence>
<comment type="similarity">
    <text evidence="1">Belongs to the ABC transporter superfamily.</text>
</comment>
<dbReference type="RefSeq" id="WP_253359240.1">
    <property type="nucleotide sequence ID" value="NZ_JAIULA010000003.1"/>
</dbReference>
<evidence type="ECO:0000256" key="3">
    <source>
        <dbReference type="ARBA" id="ARBA00022741"/>
    </source>
</evidence>
<accession>A0A9X2FKW8</accession>
<dbReference type="FunFam" id="3.40.50.300:FF:000056">
    <property type="entry name" value="Cell division ATP-binding protein FtsE"/>
    <property type="match status" value="1"/>
</dbReference>
<dbReference type="EMBL" id="JAIULA010000003">
    <property type="protein sequence ID" value="MCP0886233.1"/>
    <property type="molecule type" value="Genomic_DNA"/>
</dbReference>
<evidence type="ECO:0000313" key="8">
    <source>
        <dbReference type="EMBL" id="MCP0886233.1"/>
    </source>
</evidence>
<dbReference type="PROSITE" id="PS50893">
    <property type="entry name" value="ABC_TRANSPORTER_2"/>
    <property type="match status" value="1"/>
</dbReference>
<sequence>MINFKNVRKKYGSIEALENLSFNINQGEFVYLVGKSGAGKSTIIKLITREEMVTKGIVKVGNVQVSKIRSRNVYKLRRQIGVVNQKDTFLYKRTVEENFKIVLEAINVNTDLWEKRISDVLSIIDMYSYRQRFPKQLSIGQQKKIAIARAILNNPKIVVADEPTANLDATSAVEVMRLLFKINQMGTTILMATHDSTIVNTFPHRVLEIDHGKLIRDQNYGKYNVFSDAKDVYLL</sequence>
<dbReference type="GO" id="GO:0022857">
    <property type="term" value="F:transmembrane transporter activity"/>
    <property type="evidence" value="ECO:0007669"/>
    <property type="project" value="TreeGrafter"/>
</dbReference>
<evidence type="ECO:0000313" key="9">
    <source>
        <dbReference type="Proteomes" id="UP001139006"/>
    </source>
</evidence>
<dbReference type="InterPro" id="IPR003439">
    <property type="entry name" value="ABC_transporter-like_ATP-bd"/>
</dbReference>
<dbReference type="AlphaFoldDB" id="A0A9X2FKW8"/>
<reference evidence="8 9" key="1">
    <citation type="journal article" date="2023" name="Int. J. Syst. Evol. Microbiol.">
        <title>Ligilactobacillus ubinensis sp. nov., a novel species isolated from the wild ferment of a durian fruit (Durio zibethinus).</title>
        <authorList>
            <person name="Heng Y.C."/>
            <person name="Menon N."/>
            <person name="Chen B."/>
            <person name="Loo B.Z.L."/>
            <person name="Wong G.W.J."/>
            <person name="Lim A.C.H."/>
            <person name="Silvaraju S."/>
            <person name="Kittelmann S."/>
        </authorList>
    </citation>
    <scope>NUCLEOTIDE SEQUENCE [LARGE SCALE GENOMIC DNA]</scope>
    <source>
        <strain evidence="8 9">WILCCON 0076</strain>
    </source>
</reference>
<evidence type="ECO:0000256" key="1">
    <source>
        <dbReference type="ARBA" id="ARBA00005417"/>
    </source>
</evidence>
<evidence type="ECO:0000256" key="5">
    <source>
        <dbReference type="ARBA" id="ARBA00049360"/>
    </source>
</evidence>
<feature type="domain" description="ABC transporter" evidence="7">
    <location>
        <begin position="2"/>
        <end position="234"/>
    </location>
</feature>
<dbReference type="PANTHER" id="PTHR24220:SF470">
    <property type="entry name" value="CELL DIVISION ATP-BINDING PROTEIN FTSE"/>
    <property type="match status" value="1"/>
</dbReference>
<keyword evidence="3" id="KW-0547">Nucleotide-binding</keyword>
<evidence type="ECO:0000259" key="7">
    <source>
        <dbReference type="PROSITE" id="PS50893"/>
    </source>
</evidence>
<comment type="caution">
    <text evidence="8">The sequence shown here is derived from an EMBL/GenBank/DDBJ whole genome shotgun (WGS) entry which is preliminary data.</text>
</comment>
<dbReference type="GO" id="GO:0016887">
    <property type="term" value="F:ATP hydrolysis activity"/>
    <property type="evidence" value="ECO:0007669"/>
    <property type="project" value="InterPro"/>
</dbReference>
<dbReference type="GO" id="GO:0005524">
    <property type="term" value="F:ATP binding"/>
    <property type="evidence" value="ECO:0007669"/>
    <property type="project" value="UniProtKB-KW"/>
</dbReference>
<evidence type="ECO:0000256" key="6">
    <source>
        <dbReference type="ARBA" id="ARBA00055994"/>
    </source>
</evidence>
<dbReference type="Gene3D" id="3.40.50.300">
    <property type="entry name" value="P-loop containing nucleotide triphosphate hydrolases"/>
    <property type="match status" value="1"/>
</dbReference>
<dbReference type="SMART" id="SM00382">
    <property type="entry name" value="AAA"/>
    <property type="match status" value="1"/>
</dbReference>
<evidence type="ECO:0000256" key="2">
    <source>
        <dbReference type="ARBA" id="ARBA00022448"/>
    </source>
</evidence>
<proteinExistence type="inferred from homology"/>
<dbReference type="PANTHER" id="PTHR24220">
    <property type="entry name" value="IMPORT ATP-BINDING PROTEIN"/>
    <property type="match status" value="1"/>
</dbReference>
<dbReference type="Proteomes" id="UP001139006">
    <property type="component" value="Unassembled WGS sequence"/>
</dbReference>
<gene>
    <name evidence="8" type="ORF">LB941_02635</name>
</gene>
<dbReference type="InterPro" id="IPR015854">
    <property type="entry name" value="ABC_transpr_LolD-like"/>
</dbReference>
<dbReference type="InterPro" id="IPR027417">
    <property type="entry name" value="P-loop_NTPase"/>
</dbReference>
<keyword evidence="9" id="KW-1185">Reference proteome</keyword>
<comment type="catalytic activity">
    <reaction evidence="5">
        <text>ATP + H2O = ADP + phosphate + H(+)</text>
        <dbReference type="Rhea" id="RHEA:13065"/>
        <dbReference type="ChEBI" id="CHEBI:15377"/>
        <dbReference type="ChEBI" id="CHEBI:15378"/>
        <dbReference type="ChEBI" id="CHEBI:30616"/>
        <dbReference type="ChEBI" id="CHEBI:43474"/>
        <dbReference type="ChEBI" id="CHEBI:456216"/>
    </reaction>
</comment>
<organism evidence="8 9">
    <name type="scientific">Ligilactobacillus ubinensis</name>
    <dbReference type="NCBI Taxonomy" id="2876789"/>
    <lineage>
        <taxon>Bacteria</taxon>
        <taxon>Bacillati</taxon>
        <taxon>Bacillota</taxon>
        <taxon>Bacilli</taxon>
        <taxon>Lactobacillales</taxon>
        <taxon>Lactobacillaceae</taxon>
        <taxon>Ligilactobacillus</taxon>
    </lineage>
</organism>
<keyword evidence="2" id="KW-0813">Transport</keyword>
<protein>
    <submittedName>
        <fullName evidence="8">ATP-binding cassette domain-containing protein</fullName>
    </submittedName>
</protein>
<dbReference type="Pfam" id="PF00005">
    <property type="entry name" value="ABC_tran"/>
    <property type="match status" value="1"/>
</dbReference>
<dbReference type="SUPFAM" id="SSF52540">
    <property type="entry name" value="P-loop containing nucleoside triphosphate hydrolases"/>
    <property type="match status" value="1"/>
</dbReference>
<keyword evidence="4 8" id="KW-0067">ATP-binding</keyword>
<name>A0A9X2FKW8_9LACO</name>
<dbReference type="GO" id="GO:0005886">
    <property type="term" value="C:plasma membrane"/>
    <property type="evidence" value="ECO:0007669"/>
    <property type="project" value="UniProtKB-ARBA"/>
</dbReference>